<dbReference type="EMBL" id="JAACJL010000015">
    <property type="protein sequence ID" value="KAF4620978.1"/>
    <property type="molecule type" value="Genomic_DNA"/>
</dbReference>
<reference evidence="4 5" key="1">
    <citation type="submission" date="2019-12" db="EMBL/GenBank/DDBJ databases">
        <authorList>
            <person name="Floudas D."/>
            <person name="Bentzer J."/>
            <person name="Ahren D."/>
            <person name="Johansson T."/>
            <person name="Persson P."/>
            <person name="Tunlid A."/>
        </authorList>
    </citation>
    <scope>NUCLEOTIDE SEQUENCE [LARGE SCALE GENOMIC DNA]</scope>
    <source>
        <strain evidence="4 5">CBS 102.39</strain>
    </source>
</reference>
<evidence type="ECO:0000313" key="5">
    <source>
        <dbReference type="Proteomes" id="UP000521872"/>
    </source>
</evidence>
<keyword evidence="3" id="KW-0732">Signal</keyword>
<proteinExistence type="predicted"/>
<protein>
    <submittedName>
        <fullName evidence="4">Uncharacterized protein</fullName>
    </submittedName>
</protein>
<name>A0A8H4R175_9AGAR</name>
<dbReference type="SUPFAM" id="SSF53933">
    <property type="entry name" value="Microbial ribonucleases"/>
    <property type="match status" value="1"/>
</dbReference>
<evidence type="ECO:0000256" key="1">
    <source>
        <dbReference type="ARBA" id="ARBA00022722"/>
    </source>
</evidence>
<dbReference type="GO" id="GO:0003723">
    <property type="term" value="F:RNA binding"/>
    <property type="evidence" value="ECO:0007669"/>
    <property type="project" value="InterPro"/>
</dbReference>
<keyword evidence="1" id="KW-0540">Nuclease</keyword>
<evidence type="ECO:0000313" key="4">
    <source>
        <dbReference type="EMBL" id="KAF4620978.1"/>
    </source>
</evidence>
<sequence length="109" mass="11989">MKQIFAAAIVVIGIISQSSAVPVSETNQTNESTLIDGRHYSNVFAMSHSPAYFSDFERLLPNCPRPMTRWYLNNSPLDRSVYGTSNGTDVFCGCITHQNAPTPNGFVLC</sequence>
<dbReference type="Proteomes" id="UP000521872">
    <property type="component" value="Unassembled WGS sequence"/>
</dbReference>
<dbReference type="GO" id="GO:0016787">
    <property type="term" value="F:hydrolase activity"/>
    <property type="evidence" value="ECO:0007669"/>
    <property type="project" value="UniProtKB-KW"/>
</dbReference>
<accession>A0A8H4R175</accession>
<keyword evidence="2" id="KW-0378">Hydrolase</keyword>
<dbReference type="GO" id="GO:0004540">
    <property type="term" value="F:RNA nuclease activity"/>
    <property type="evidence" value="ECO:0007669"/>
    <property type="project" value="InterPro"/>
</dbReference>
<evidence type="ECO:0000256" key="2">
    <source>
        <dbReference type="ARBA" id="ARBA00022801"/>
    </source>
</evidence>
<dbReference type="InterPro" id="IPR016191">
    <property type="entry name" value="Ribonuclease/ribotoxin"/>
</dbReference>
<feature type="signal peptide" evidence="3">
    <location>
        <begin position="1"/>
        <end position="20"/>
    </location>
</feature>
<organism evidence="4 5">
    <name type="scientific">Agrocybe pediades</name>
    <dbReference type="NCBI Taxonomy" id="84607"/>
    <lineage>
        <taxon>Eukaryota</taxon>
        <taxon>Fungi</taxon>
        <taxon>Dikarya</taxon>
        <taxon>Basidiomycota</taxon>
        <taxon>Agaricomycotina</taxon>
        <taxon>Agaricomycetes</taxon>
        <taxon>Agaricomycetidae</taxon>
        <taxon>Agaricales</taxon>
        <taxon>Agaricineae</taxon>
        <taxon>Strophariaceae</taxon>
        <taxon>Agrocybe</taxon>
    </lineage>
</organism>
<evidence type="ECO:0000256" key="3">
    <source>
        <dbReference type="SAM" id="SignalP"/>
    </source>
</evidence>
<gene>
    <name evidence="4" type="ORF">D9613_000129</name>
</gene>
<dbReference type="AlphaFoldDB" id="A0A8H4R175"/>
<feature type="chain" id="PRO_5034218506" evidence="3">
    <location>
        <begin position="21"/>
        <end position="109"/>
    </location>
</feature>
<comment type="caution">
    <text evidence="4">The sequence shown here is derived from an EMBL/GenBank/DDBJ whole genome shotgun (WGS) entry which is preliminary data.</text>
</comment>
<keyword evidence="5" id="KW-1185">Reference proteome</keyword>